<dbReference type="Pfam" id="PF10294">
    <property type="entry name" value="Methyltransf_16"/>
    <property type="match status" value="1"/>
</dbReference>
<organism evidence="1">
    <name type="scientific">Phaeomonas parva</name>
    <dbReference type="NCBI Taxonomy" id="124430"/>
    <lineage>
        <taxon>Eukaryota</taxon>
        <taxon>Sar</taxon>
        <taxon>Stramenopiles</taxon>
        <taxon>Ochrophyta</taxon>
        <taxon>Pinguiophyceae</taxon>
        <taxon>Pinguiochrysidales</taxon>
        <taxon>Pinguiochrysidaceae</taxon>
        <taxon>Phaeomonas</taxon>
    </lineage>
</organism>
<accession>A0A7S1UCB9</accession>
<dbReference type="SUPFAM" id="SSF53335">
    <property type="entry name" value="S-adenosyl-L-methionine-dependent methyltransferases"/>
    <property type="match status" value="1"/>
</dbReference>
<sequence length="263" mass="28226">MDGGGPGSDEDGGRPDLFADVLSAETKEEIRGAHDKFGARRRQVGGACVRQDYIAVEGTGGAVYDSALVLSDFLLGGGIDSDVDLAQSLIIELGTGTGAVSTALAHRLGYDAPGERLRLVATDGCIDAFRLAKANFAQLKLQPPAVEVRRLRWGDDADLEGLLSLVAPAALAAQSTVILMSDVIYPGSDLDALITCLRSLTEALRPLFVMAHVDRDQENEAQFLRRVEEELPLSVSMRLRWTPHVEPEAGSTGTLYVHVFEPR</sequence>
<evidence type="ECO:0000313" key="1">
    <source>
        <dbReference type="EMBL" id="CAD9263210.1"/>
    </source>
</evidence>
<dbReference type="AlphaFoldDB" id="A0A7S1UCB9"/>
<reference evidence="1" key="1">
    <citation type="submission" date="2021-01" db="EMBL/GenBank/DDBJ databases">
        <authorList>
            <person name="Corre E."/>
            <person name="Pelletier E."/>
            <person name="Niang G."/>
            <person name="Scheremetjew M."/>
            <person name="Finn R."/>
            <person name="Kale V."/>
            <person name="Holt S."/>
            <person name="Cochrane G."/>
            <person name="Meng A."/>
            <person name="Brown T."/>
            <person name="Cohen L."/>
        </authorList>
    </citation>
    <scope>NUCLEOTIDE SEQUENCE</scope>
    <source>
        <strain evidence="1">CCMP2877</strain>
    </source>
</reference>
<name>A0A7S1UCB9_9STRA</name>
<dbReference type="InterPro" id="IPR029063">
    <property type="entry name" value="SAM-dependent_MTases_sf"/>
</dbReference>
<proteinExistence type="predicted"/>
<evidence type="ECO:0008006" key="2">
    <source>
        <dbReference type="Google" id="ProtNLM"/>
    </source>
</evidence>
<protein>
    <recommendedName>
        <fullName evidence="2">Calmodulin-lysine N-methyltransferase</fullName>
    </recommendedName>
</protein>
<dbReference type="InterPro" id="IPR019410">
    <property type="entry name" value="Methyltransf_16"/>
</dbReference>
<dbReference type="Gene3D" id="3.40.50.150">
    <property type="entry name" value="Vaccinia Virus protein VP39"/>
    <property type="match status" value="1"/>
</dbReference>
<dbReference type="PANTHER" id="PTHR14614">
    <property type="entry name" value="HEPATOCELLULAR CARCINOMA-ASSOCIATED ANTIGEN"/>
    <property type="match status" value="1"/>
</dbReference>
<dbReference type="EMBL" id="HBGJ01034059">
    <property type="protein sequence ID" value="CAD9263210.1"/>
    <property type="molecule type" value="Transcribed_RNA"/>
</dbReference>
<gene>
    <name evidence="1" type="ORF">PPAR1163_LOCUS21593</name>
</gene>